<accession>A0A916Q8T3</accession>
<dbReference type="AlphaFoldDB" id="A0A916Q8T3"/>
<keyword evidence="3" id="KW-0489">Methyltransferase</keyword>
<sequence>MKDNVSAFCAEEYDEKIKKTLPYYEEFYRQVIDVVKAKFDRPVKWLDVGCGTGKMAEEAWKAVKIDRLLCCDHSPEMVRTSRERFQSKNVEFLTASLLDMDIEETFDVVTAIQVLHYFKGEERMKAVRKCFEALNAGGIFLTFENFAPYSEAGKKLFLKRWKAYQMQQGRSKEECEKHLQRYGKEYYPVTISEQMDSLKQCGFKDCEIIWVSNMQAGLLGIKGRDYNENTFHRTGKSSV</sequence>
<reference evidence="3" key="1">
    <citation type="submission" date="2020-06" db="EMBL/GenBank/DDBJ databases">
        <title>Characterization of fructooligosaccharide metabolism and fructooligosaccharide-degrading enzymes in human commensal butyrate producers.</title>
        <authorList>
            <person name="Tanno H."/>
            <person name="Fujii T."/>
            <person name="Hirano K."/>
            <person name="Maeno S."/>
            <person name="Tonozuka T."/>
            <person name="Sakamoto M."/>
            <person name="Ohkuma M."/>
            <person name="Tochio T."/>
            <person name="Endo A."/>
        </authorList>
    </citation>
    <scope>NUCLEOTIDE SEQUENCE</scope>
    <source>
        <strain evidence="3">JCM 17466</strain>
    </source>
</reference>
<dbReference type="RefSeq" id="WP_201310681.1">
    <property type="nucleotide sequence ID" value="NZ_BLYI01000027.1"/>
</dbReference>
<dbReference type="InterPro" id="IPR029063">
    <property type="entry name" value="SAM-dependent_MTases_sf"/>
</dbReference>
<name>A0A916Q8T3_9FIRM</name>
<evidence type="ECO:0000259" key="2">
    <source>
        <dbReference type="Pfam" id="PF13649"/>
    </source>
</evidence>
<evidence type="ECO:0000256" key="1">
    <source>
        <dbReference type="ARBA" id="ARBA00022679"/>
    </source>
</evidence>
<evidence type="ECO:0000313" key="3">
    <source>
        <dbReference type="EMBL" id="GFO84975.1"/>
    </source>
</evidence>
<dbReference type="InterPro" id="IPR041698">
    <property type="entry name" value="Methyltransf_25"/>
</dbReference>
<proteinExistence type="predicted"/>
<keyword evidence="1" id="KW-0808">Transferase</keyword>
<dbReference type="Proteomes" id="UP000613208">
    <property type="component" value="Unassembled WGS sequence"/>
</dbReference>
<evidence type="ECO:0000313" key="4">
    <source>
        <dbReference type="Proteomes" id="UP000613208"/>
    </source>
</evidence>
<organism evidence="3 4">
    <name type="scientific">Anaerostipes butyraticus</name>
    <dbReference type="NCBI Taxonomy" id="645466"/>
    <lineage>
        <taxon>Bacteria</taxon>
        <taxon>Bacillati</taxon>
        <taxon>Bacillota</taxon>
        <taxon>Clostridia</taxon>
        <taxon>Lachnospirales</taxon>
        <taxon>Lachnospiraceae</taxon>
        <taxon>Anaerostipes</taxon>
    </lineage>
</organism>
<dbReference type="SUPFAM" id="SSF53335">
    <property type="entry name" value="S-adenosyl-L-methionine-dependent methyltransferases"/>
    <property type="match status" value="1"/>
</dbReference>
<dbReference type="Pfam" id="PF13649">
    <property type="entry name" value="Methyltransf_25"/>
    <property type="match status" value="1"/>
</dbReference>
<feature type="domain" description="Methyltransferase" evidence="2">
    <location>
        <begin position="46"/>
        <end position="138"/>
    </location>
</feature>
<protein>
    <submittedName>
        <fullName evidence="3">Class I SAM-dependent methyltransferase</fullName>
    </submittedName>
</protein>
<dbReference type="EMBL" id="BLYI01000027">
    <property type="protein sequence ID" value="GFO84975.1"/>
    <property type="molecule type" value="Genomic_DNA"/>
</dbReference>
<gene>
    <name evidence="3" type="ORF">ANBU17_13220</name>
</gene>
<dbReference type="CDD" id="cd02440">
    <property type="entry name" value="AdoMet_MTases"/>
    <property type="match status" value="1"/>
</dbReference>
<dbReference type="GO" id="GO:0008168">
    <property type="term" value="F:methyltransferase activity"/>
    <property type="evidence" value="ECO:0007669"/>
    <property type="project" value="UniProtKB-KW"/>
</dbReference>
<dbReference type="GO" id="GO:0032259">
    <property type="term" value="P:methylation"/>
    <property type="evidence" value="ECO:0007669"/>
    <property type="project" value="UniProtKB-KW"/>
</dbReference>
<comment type="caution">
    <text evidence="3">The sequence shown here is derived from an EMBL/GenBank/DDBJ whole genome shotgun (WGS) entry which is preliminary data.</text>
</comment>
<dbReference type="Gene3D" id="3.40.50.150">
    <property type="entry name" value="Vaccinia Virus protein VP39"/>
    <property type="match status" value="1"/>
</dbReference>
<dbReference type="PANTHER" id="PTHR43861">
    <property type="entry name" value="TRANS-ACONITATE 2-METHYLTRANSFERASE-RELATED"/>
    <property type="match status" value="1"/>
</dbReference>
<keyword evidence="4" id="KW-1185">Reference proteome</keyword>